<protein>
    <submittedName>
        <fullName evidence="2">Uncharacterized protein</fullName>
    </submittedName>
</protein>
<organism evidence="2">
    <name type="scientific">viral metagenome</name>
    <dbReference type="NCBI Taxonomy" id="1070528"/>
    <lineage>
        <taxon>unclassified sequences</taxon>
        <taxon>metagenomes</taxon>
        <taxon>organismal metagenomes</taxon>
    </lineage>
</organism>
<feature type="transmembrane region" description="Helical" evidence="1">
    <location>
        <begin position="93"/>
        <end position="112"/>
    </location>
</feature>
<dbReference type="Gene3D" id="1.20.120.1760">
    <property type="match status" value="1"/>
</dbReference>
<accession>A0A6C0BFT5</accession>
<dbReference type="InterPro" id="IPR043130">
    <property type="entry name" value="CDP-OH_PTrfase_TM_dom"/>
</dbReference>
<keyword evidence="1" id="KW-0812">Transmembrane</keyword>
<dbReference type="GO" id="GO:0008654">
    <property type="term" value="P:phospholipid biosynthetic process"/>
    <property type="evidence" value="ECO:0007669"/>
    <property type="project" value="InterPro"/>
</dbReference>
<evidence type="ECO:0000313" key="2">
    <source>
        <dbReference type="EMBL" id="QHS90852.1"/>
    </source>
</evidence>
<dbReference type="GO" id="GO:0016780">
    <property type="term" value="F:phosphotransferase activity, for other substituted phosphate groups"/>
    <property type="evidence" value="ECO:0007669"/>
    <property type="project" value="InterPro"/>
</dbReference>
<dbReference type="Pfam" id="PF01066">
    <property type="entry name" value="CDP-OH_P_transf"/>
    <property type="match status" value="1"/>
</dbReference>
<dbReference type="AlphaFoldDB" id="A0A6C0BFT5"/>
<feature type="transmembrane region" description="Helical" evidence="1">
    <location>
        <begin position="39"/>
        <end position="60"/>
    </location>
</feature>
<dbReference type="EMBL" id="MN739150">
    <property type="protein sequence ID" value="QHS90852.1"/>
    <property type="molecule type" value="Genomic_DNA"/>
</dbReference>
<sequence length="119" mass="13825">MARMFDMVTPFGDYLDHISDISKYSLIFATILWNNDISFTYKTIFAIVILILTFLTQIHFGCQEKSYSKHGSDSLSVLEPLCKNANYIKYTRFFGMGTTVLVFIIFVISFSFTRRKLFV</sequence>
<keyword evidence="1" id="KW-1133">Transmembrane helix</keyword>
<dbReference type="InterPro" id="IPR000462">
    <property type="entry name" value="CDP-OH_P_trans"/>
</dbReference>
<keyword evidence="1" id="KW-0472">Membrane</keyword>
<proteinExistence type="predicted"/>
<name>A0A6C0BFT5_9ZZZZ</name>
<reference evidence="2" key="1">
    <citation type="journal article" date="2020" name="Nature">
        <title>Giant virus diversity and host interactions through global metagenomics.</title>
        <authorList>
            <person name="Schulz F."/>
            <person name="Roux S."/>
            <person name="Paez-Espino D."/>
            <person name="Jungbluth S."/>
            <person name="Walsh D.A."/>
            <person name="Denef V.J."/>
            <person name="McMahon K.D."/>
            <person name="Konstantinidis K.T."/>
            <person name="Eloe-Fadrosh E.A."/>
            <person name="Kyrpides N.C."/>
            <person name="Woyke T."/>
        </authorList>
    </citation>
    <scope>NUCLEOTIDE SEQUENCE</scope>
    <source>
        <strain evidence="2">GVMAG-M-3300010354-11</strain>
    </source>
</reference>
<evidence type="ECO:0000256" key="1">
    <source>
        <dbReference type="SAM" id="Phobius"/>
    </source>
</evidence>
<dbReference type="GO" id="GO:0016020">
    <property type="term" value="C:membrane"/>
    <property type="evidence" value="ECO:0007669"/>
    <property type="project" value="InterPro"/>
</dbReference>